<dbReference type="AlphaFoldDB" id="A0A2V3PJZ6"/>
<dbReference type="PROSITE" id="PS51257">
    <property type="entry name" value="PROKAR_LIPOPROTEIN"/>
    <property type="match status" value="1"/>
</dbReference>
<dbReference type="InterPro" id="IPR038179">
    <property type="entry name" value="NigD-like_N_sf"/>
</dbReference>
<dbReference type="InterPro" id="IPR038143">
    <property type="entry name" value="NigD-like_C_dom_sf"/>
</dbReference>
<keyword evidence="5" id="KW-1185">Reference proteome</keyword>
<evidence type="ECO:0000313" key="5">
    <source>
        <dbReference type="Proteomes" id="UP000247973"/>
    </source>
</evidence>
<feature type="signal peptide" evidence="1">
    <location>
        <begin position="1"/>
        <end position="21"/>
    </location>
</feature>
<dbReference type="InterPro" id="IPR035376">
    <property type="entry name" value="NigD_C"/>
</dbReference>
<protein>
    <submittedName>
        <fullName evidence="4">NigD-like protein</fullName>
    </submittedName>
</protein>
<dbReference type="Pfam" id="PF12667">
    <property type="entry name" value="NigD_N"/>
    <property type="match status" value="1"/>
</dbReference>
<sequence>MKTIRYSLIFLVGLLTTFAFSSCTNDDGYSLDKYMVEIATVNSIDSTAGTYYLTLDNGETLWPVSSAPHFVPKSNQRVLVNFTLLSDKIGEYDHYARINQIQNILTKNVVDLTSENEKEIGNDPIKLLSLWTGDNYLNIRFGYNTGGEISHSINLVRNKLDEAPISKDGAIILEFRHNKNGDPERYGVNSYVAFDLRPFKAENKDSIKFIIKVLDFGNATKEYPITYKY</sequence>
<name>A0A2V3PJZ6_9BACT</name>
<keyword evidence="1" id="KW-0732">Signal</keyword>
<dbReference type="Proteomes" id="UP000247973">
    <property type="component" value="Unassembled WGS sequence"/>
</dbReference>
<dbReference type="Gene3D" id="2.60.40.2370">
    <property type="entry name" value="NigD-like, C-terminal beta sandwich domain"/>
    <property type="match status" value="1"/>
</dbReference>
<dbReference type="Gene3D" id="2.40.50.500">
    <property type="entry name" value="NigD-like N-terminal OB domain"/>
    <property type="match status" value="1"/>
</dbReference>
<dbReference type="EMBL" id="QICL01000051">
    <property type="protein sequence ID" value="PXV58119.1"/>
    <property type="molecule type" value="Genomic_DNA"/>
</dbReference>
<feature type="chain" id="PRO_5016103860" evidence="1">
    <location>
        <begin position="22"/>
        <end position="229"/>
    </location>
</feature>
<proteinExistence type="predicted"/>
<evidence type="ECO:0000313" key="4">
    <source>
        <dbReference type="EMBL" id="PXV58119.1"/>
    </source>
</evidence>
<evidence type="ECO:0000259" key="2">
    <source>
        <dbReference type="Pfam" id="PF12667"/>
    </source>
</evidence>
<evidence type="ECO:0000259" key="3">
    <source>
        <dbReference type="Pfam" id="PF17415"/>
    </source>
</evidence>
<evidence type="ECO:0000256" key="1">
    <source>
        <dbReference type="SAM" id="SignalP"/>
    </source>
</evidence>
<dbReference type="RefSeq" id="WP_110312699.1">
    <property type="nucleotide sequence ID" value="NZ_QICL01000051.1"/>
</dbReference>
<gene>
    <name evidence="4" type="ORF">CLV62_15114</name>
</gene>
<reference evidence="4 5" key="1">
    <citation type="submission" date="2018-03" db="EMBL/GenBank/DDBJ databases">
        <title>Genomic Encyclopedia of Archaeal and Bacterial Type Strains, Phase II (KMG-II): from individual species to whole genera.</title>
        <authorList>
            <person name="Goeker M."/>
        </authorList>
    </citation>
    <scope>NUCLEOTIDE SEQUENCE [LARGE SCALE GENOMIC DNA]</scope>
    <source>
        <strain evidence="4 5">DSM 100214</strain>
    </source>
</reference>
<feature type="domain" description="NigD-like N-terminal OB" evidence="2">
    <location>
        <begin position="39"/>
        <end position="104"/>
    </location>
</feature>
<comment type="caution">
    <text evidence="4">The sequence shown here is derived from an EMBL/GenBank/DDBJ whole genome shotgun (WGS) entry which is preliminary data.</text>
</comment>
<dbReference type="Pfam" id="PF17415">
    <property type="entry name" value="NigD_C"/>
    <property type="match status" value="1"/>
</dbReference>
<dbReference type="OrthoDB" id="1097285at2"/>
<accession>A0A2V3PJZ6</accession>
<dbReference type="InterPro" id="IPR024299">
    <property type="entry name" value="NigD-like_OB_dom"/>
</dbReference>
<feature type="domain" description="NigD-like C-terminal" evidence="3">
    <location>
        <begin position="109"/>
        <end position="227"/>
    </location>
</feature>
<organism evidence="4 5">
    <name type="scientific">Dysgonomonas alginatilytica</name>
    <dbReference type="NCBI Taxonomy" id="1605892"/>
    <lineage>
        <taxon>Bacteria</taxon>
        <taxon>Pseudomonadati</taxon>
        <taxon>Bacteroidota</taxon>
        <taxon>Bacteroidia</taxon>
        <taxon>Bacteroidales</taxon>
        <taxon>Dysgonomonadaceae</taxon>
        <taxon>Dysgonomonas</taxon>
    </lineage>
</organism>